<name>A0A549Y911_9BACI</name>
<accession>A0A549Y911</accession>
<keyword evidence="1" id="KW-0233">DNA recombination</keyword>
<proteinExistence type="predicted"/>
<evidence type="ECO:0000313" key="2">
    <source>
        <dbReference type="EMBL" id="TRM08323.1"/>
    </source>
</evidence>
<dbReference type="GO" id="GO:0015074">
    <property type="term" value="P:DNA integration"/>
    <property type="evidence" value="ECO:0007669"/>
    <property type="project" value="InterPro"/>
</dbReference>
<dbReference type="EMBL" id="VJMZ01000005">
    <property type="protein sequence ID" value="TRM08323.1"/>
    <property type="molecule type" value="Genomic_DNA"/>
</dbReference>
<comment type="caution">
    <text evidence="2">The sequence shown here is derived from an EMBL/GenBank/DDBJ whole genome shotgun (WGS) entry which is preliminary data.</text>
</comment>
<gene>
    <name evidence="2" type="ORF">FH966_16900</name>
</gene>
<dbReference type="InterPro" id="IPR013762">
    <property type="entry name" value="Integrase-like_cat_sf"/>
</dbReference>
<dbReference type="GO" id="GO:0006310">
    <property type="term" value="P:DNA recombination"/>
    <property type="evidence" value="ECO:0007669"/>
    <property type="project" value="UniProtKB-KW"/>
</dbReference>
<dbReference type="AlphaFoldDB" id="A0A549Y911"/>
<keyword evidence="3" id="KW-1185">Reference proteome</keyword>
<organism evidence="2 3">
    <name type="scientific">Lentibacillus cibarius</name>
    <dbReference type="NCBI Taxonomy" id="2583219"/>
    <lineage>
        <taxon>Bacteria</taxon>
        <taxon>Bacillati</taxon>
        <taxon>Bacillota</taxon>
        <taxon>Bacilli</taxon>
        <taxon>Bacillales</taxon>
        <taxon>Bacillaceae</taxon>
        <taxon>Lentibacillus</taxon>
    </lineage>
</organism>
<sequence length="349" mass="40646">MGRRRGKVNVKNQVDQALKKINFIGQSKKEFRDLDQDTGIHSRSQIKHAYSVNMQFAEWAKQEKGVKNVFQLKRSHYRDYIAMKEAEGVSKGHLINIETNLRLLAKGMNEVSRQKGVRDRDWIPKERLIVTTEREQARDRSYTEQEVQQMRENISDSAKPAFDFQNAFGLRLRESANVKVAHIVERDGKLYFEAVSDKESLNTAKGVTKAGRGRVASCRPKYEDRVREWIKNKKEHEYISPVRYNTLKDAYYRAAGKADIENYTGSHGFRHSYAREQLKSMLQEKGIYEKGQQMIERMLDNRSLGYRKDYGVSSSERVLYREVNRCIDRVHADLGHGRGRIDLVAIYMS</sequence>
<evidence type="ECO:0000313" key="3">
    <source>
        <dbReference type="Proteomes" id="UP000319280"/>
    </source>
</evidence>
<dbReference type="InterPro" id="IPR011010">
    <property type="entry name" value="DNA_brk_join_enz"/>
</dbReference>
<dbReference type="Gene3D" id="1.10.443.10">
    <property type="entry name" value="Intergrase catalytic core"/>
    <property type="match status" value="1"/>
</dbReference>
<dbReference type="GO" id="GO:0003677">
    <property type="term" value="F:DNA binding"/>
    <property type="evidence" value="ECO:0007669"/>
    <property type="project" value="InterPro"/>
</dbReference>
<dbReference type="SUPFAM" id="SSF56349">
    <property type="entry name" value="DNA breaking-rejoining enzymes"/>
    <property type="match status" value="1"/>
</dbReference>
<protein>
    <submittedName>
        <fullName evidence="2">Tyrosine-type recombinase/integrase</fullName>
    </submittedName>
</protein>
<reference evidence="2 3" key="1">
    <citation type="submission" date="2019-07" db="EMBL/GenBank/DDBJ databases">
        <title>Genomic analysis of Lentibacillus sp. NKC851-2.</title>
        <authorList>
            <person name="Oh Y.J."/>
        </authorList>
    </citation>
    <scope>NUCLEOTIDE SEQUENCE [LARGE SCALE GENOMIC DNA]</scope>
    <source>
        <strain evidence="2 3">NKC851-2</strain>
    </source>
</reference>
<evidence type="ECO:0000256" key="1">
    <source>
        <dbReference type="ARBA" id="ARBA00023172"/>
    </source>
</evidence>
<dbReference type="Proteomes" id="UP000319280">
    <property type="component" value="Unassembled WGS sequence"/>
</dbReference>
<dbReference type="RefSeq" id="WP_142792175.1">
    <property type="nucleotide sequence ID" value="NZ_VJMZ01000005.1"/>
</dbReference>